<reference evidence="1 2" key="1">
    <citation type="journal article" date="2018" name="Sci. Rep.">
        <title>Genomic signatures of local adaptation to the degree of environmental predictability in rotifers.</title>
        <authorList>
            <person name="Franch-Gras L."/>
            <person name="Hahn C."/>
            <person name="Garcia-Roger E.M."/>
            <person name="Carmona M.J."/>
            <person name="Serra M."/>
            <person name="Gomez A."/>
        </authorList>
    </citation>
    <scope>NUCLEOTIDE SEQUENCE [LARGE SCALE GENOMIC DNA]</scope>
    <source>
        <strain evidence="1">HYR1</strain>
    </source>
</reference>
<name>A0A3M7SSF8_BRAPC</name>
<evidence type="ECO:0000313" key="1">
    <source>
        <dbReference type="EMBL" id="RNA38791.1"/>
    </source>
</evidence>
<evidence type="ECO:0000313" key="2">
    <source>
        <dbReference type="Proteomes" id="UP000276133"/>
    </source>
</evidence>
<sequence length="94" mass="11102">MANLYSLDNPRKLNKPYGCNGIDFLQSFLSVLQPNKVKQKNFNKNLGFRTRTTEKKLSPKYLAFHMLILRQIEQLLDMSCQTKYFTWKIKIISV</sequence>
<gene>
    <name evidence="1" type="ORF">BpHYR1_035744</name>
</gene>
<keyword evidence="2" id="KW-1185">Reference proteome</keyword>
<organism evidence="1 2">
    <name type="scientific">Brachionus plicatilis</name>
    <name type="common">Marine rotifer</name>
    <name type="synonym">Brachionus muelleri</name>
    <dbReference type="NCBI Taxonomy" id="10195"/>
    <lineage>
        <taxon>Eukaryota</taxon>
        <taxon>Metazoa</taxon>
        <taxon>Spiralia</taxon>
        <taxon>Gnathifera</taxon>
        <taxon>Rotifera</taxon>
        <taxon>Eurotatoria</taxon>
        <taxon>Monogononta</taxon>
        <taxon>Pseudotrocha</taxon>
        <taxon>Ploima</taxon>
        <taxon>Brachionidae</taxon>
        <taxon>Brachionus</taxon>
    </lineage>
</organism>
<protein>
    <submittedName>
        <fullName evidence="1">Uncharacterized protein</fullName>
    </submittedName>
</protein>
<comment type="caution">
    <text evidence="1">The sequence shown here is derived from an EMBL/GenBank/DDBJ whole genome shotgun (WGS) entry which is preliminary data.</text>
</comment>
<dbReference type="EMBL" id="REGN01000820">
    <property type="protein sequence ID" value="RNA38791.1"/>
    <property type="molecule type" value="Genomic_DNA"/>
</dbReference>
<proteinExistence type="predicted"/>
<dbReference type="Proteomes" id="UP000276133">
    <property type="component" value="Unassembled WGS sequence"/>
</dbReference>
<accession>A0A3M7SSF8</accession>
<dbReference type="AlphaFoldDB" id="A0A3M7SSF8"/>